<sequence>MKGFFTPKRIIIGTVLILIVAVFYFHSTAFMPFILAAVTAFLLDPFVRFVEAKLKLKKRLYAVTIVFVLFVFFLALLFYFIITKLITETIGLVERIPTYIFEISHYLEQWLEDFNATVGKLPPVIIKELENQTDSLLEWASTLTQKAIPLLVGWVQGIPNLVIVFIIYLLALFLISLDLPKYKEGFFARFEKENAEKVRFLLHRAMRFFSGFFKAQFLVSIIIFIVSYIGLLIIASDKALVMAFVIWFIDFIPFIGSIVILAPWGLFELLSGETGMAVELFILAGILLIIRRTVEPKVMGDQIGLPALPTLIGLWLGLYFFGLIGLIIGPLIIIALYSAKEAGLIKFDFKI</sequence>
<feature type="transmembrane region" description="Helical" evidence="6">
    <location>
        <begin position="240"/>
        <end position="264"/>
    </location>
</feature>
<evidence type="ECO:0000256" key="6">
    <source>
        <dbReference type="SAM" id="Phobius"/>
    </source>
</evidence>
<name>A0A9E8LUE3_9BACI</name>
<dbReference type="InterPro" id="IPR002549">
    <property type="entry name" value="AI-2E-like"/>
</dbReference>
<gene>
    <name evidence="7" type="primary">ytvI</name>
    <name evidence="7" type="ORF">OE104_12415</name>
</gene>
<keyword evidence="5 6" id="KW-0472">Membrane</keyword>
<dbReference type="RefSeq" id="WP_275417138.1">
    <property type="nucleotide sequence ID" value="NZ_CP106878.1"/>
</dbReference>
<evidence type="ECO:0000256" key="3">
    <source>
        <dbReference type="ARBA" id="ARBA00022692"/>
    </source>
</evidence>
<comment type="subcellular location">
    <subcellularLocation>
        <location evidence="1">Membrane</location>
        <topology evidence="1">Multi-pass membrane protein</topology>
    </subcellularLocation>
</comment>
<dbReference type="KEGG" id="faf:OE104_12415"/>
<feature type="transmembrane region" description="Helical" evidence="6">
    <location>
        <begin position="62"/>
        <end position="82"/>
    </location>
</feature>
<reference evidence="7" key="1">
    <citation type="submission" date="2022-09" db="EMBL/GenBank/DDBJ databases">
        <title>Complete Genomes of Fervidibacillus albus and Fervidibacillus halotolerans isolated from tidal flat sediments.</title>
        <authorList>
            <person name="Kwon K.K."/>
            <person name="Yang S.-H."/>
            <person name="Park M.J."/>
            <person name="Oh H.-M."/>
        </authorList>
    </citation>
    <scope>NUCLEOTIDE SEQUENCE</scope>
    <source>
        <strain evidence="7">MEBiC13591</strain>
    </source>
</reference>
<evidence type="ECO:0000256" key="5">
    <source>
        <dbReference type="ARBA" id="ARBA00023136"/>
    </source>
</evidence>
<organism evidence="7 8">
    <name type="scientific">Fervidibacillus albus</name>
    <dbReference type="NCBI Taxonomy" id="2980026"/>
    <lineage>
        <taxon>Bacteria</taxon>
        <taxon>Bacillati</taxon>
        <taxon>Bacillota</taxon>
        <taxon>Bacilli</taxon>
        <taxon>Bacillales</taxon>
        <taxon>Bacillaceae</taxon>
        <taxon>Fervidibacillus</taxon>
    </lineage>
</organism>
<feature type="transmembrane region" description="Helical" evidence="6">
    <location>
        <begin position="158"/>
        <end position="179"/>
    </location>
</feature>
<dbReference type="EMBL" id="CP106878">
    <property type="protein sequence ID" value="WAA09356.1"/>
    <property type="molecule type" value="Genomic_DNA"/>
</dbReference>
<dbReference type="InterPro" id="IPR014227">
    <property type="entry name" value="YtvI-like"/>
</dbReference>
<feature type="transmembrane region" description="Helical" evidence="6">
    <location>
        <begin position="276"/>
        <end position="294"/>
    </location>
</feature>
<dbReference type="PANTHER" id="PTHR21716">
    <property type="entry name" value="TRANSMEMBRANE PROTEIN"/>
    <property type="match status" value="1"/>
</dbReference>
<keyword evidence="3 6" id="KW-0812">Transmembrane</keyword>
<feature type="transmembrane region" description="Helical" evidence="6">
    <location>
        <begin position="212"/>
        <end position="234"/>
    </location>
</feature>
<evidence type="ECO:0000313" key="7">
    <source>
        <dbReference type="EMBL" id="WAA09356.1"/>
    </source>
</evidence>
<dbReference type="Proteomes" id="UP001164718">
    <property type="component" value="Chromosome"/>
</dbReference>
<evidence type="ECO:0000256" key="1">
    <source>
        <dbReference type="ARBA" id="ARBA00004141"/>
    </source>
</evidence>
<keyword evidence="4 6" id="KW-1133">Transmembrane helix</keyword>
<dbReference type="PANTHER" id="PTHR21716:SF68">
    <property type="entry name" value="TRANSPORT PROTEIN YTVI-RELATED"/>
    <property type="match status" value="1"/>
</dbReference>
<dbReference type="AlphaFoldDB" id="A0A9E8LUE3"/>
<protein>
    <submittedName>
        <fullName evidence="7">Sporulation integral membrane protein YtvI</fullName>
    </submittedName>
</protein>
<dbReference type="GO" id="GO:0055085">
    <property type="term" value="P:transmembrane transport"/>
    <property type="evidence" value="ECO:0007669"/>
    <property type="project" value="TreeGrafter"/>
</dbReference>
<evidence type="ECO:0000256" key="2">
    <source>
        <dbReference type="ARBA" id="ARBA00009773"/>
    </source>
</evidence>
<dbReference type="NCBIfam" id="TIGR02872">
    <property type="entry name" value="spore_ytvI"/>
    <property type="match status" value="1"/>
</dbReference>
<keyword evidence="8" id="KW-1185">Reference proteome</keyword>
<accession>A0A9E8LUE3</accession>
<dbReference type="Pfam" id="PF01594">
    <property type="entry name" value="AI-2E_transport"/>
    <property type="match status" value="1"/>
</dbReference>
<proteinExistence type="inferred from homology"/>
<evidence type="ECO:0000313" key="8">
    <source>
        <dbReference type="Proteomes" id="UP001164718"/>
    </source>
</evidence>
<evidence type="ECO:0000256" key="4">
    <source>
        <dbReference type="ARBA" id="ARBA00022989"/>
    </source>
</evidence>
<comment type="similarity">
    <text evidence="2">Belongs to the autoinducer-2 exporter (AI-2E) (TC 2.A.86) family.</text>
</comment>
<feature type="transmembrane region" description="Helical" evidence="6">
    <location>
        <begin position="9"/>
        <end position="27"/>
    </location>
</feature>
<feature type="transmembrane region" description="Helical" evidence="6">
    <location>
        <begin position="314"/>
        <end position="337"/>
    </location>
</feature>
<dbReference type="GO" id="GO:0016020">
    <property type="term" value="C:membrane"/>
    <property type="evidence" value="ECO:0007669"/>
    <property type="project" value="UniProtKB-SubCell"/>
</dbReference>